<comment type="caution">
    <text evidence="2">The sequence shown here is derived from an EMBL/GenBank/DDBJ whole genome shotgun (WGS) entry which is preliminary data.</text>
</comment>
<proteinExistence type="predicted"/>
<dbReference type="Proteomes" id="UP001280121">
    <property type="component" value="Unassembled WGS sequence"/>
</dbReference>
<name>A0AAD9XAL2_9ROSI</name>
<dbReference type="InterPro" id="IPR018289">
    <property type="entry name" value="MULE_transposase_dom"/>
</dbReference>
<dbReference type="PANTHER" id="PTHR31973">
    <property type="entry name" value="POLYPROTEIN, PUTATIVE-RELATED"/>
    <property type="match status" value="1"/>
</dbReference>
<evidence type="ECO:0000313" key="2">
    <source>
        <dbReference type="EMBL" id="KAK2655493.1"/>
    </source>
</evidence>
<reference evidence="2" key="1">
    <citation type="journal article" date="2023" name="Plant J.">
        <title>Genome sequences and population genomics provide insights into the demographic history, inbreeding, and mutation load of two 'living fossil' tree species of Dipteronia.</title>
        <authorList>
            <person name="Feng Y."/>
            <person name="Comes H.P."/>
            <person name="Chen J."/>
            <person name="Zhu S."/>
            <person name="Lu R."/>
            <person name="Zhang X."/>
            <person name="Li P."/>
            <person name="Qiu J."/>
            <person name="Olsen K.M."/>
            <person name="Qiu Y."/>
        </authorList>
    </citation>
    <scope>NUCLEOTIDE SEQUENCE</scope>
    <source>
        <strain evidence="2">KIB01</strain>
    </source>
</reference>
<evidence type="ECO:0000259" key="1">
    <source>
        <dbReference type="Pfam" id="PF10551"/>
    </source>
</evidence>
<protein>
    <recommendedName>
        <fullName evidence="1">MULE transposase domain-containing protein</fullName>
    </recommendedName>
</protein>
<dbReference type="EMBL" id="JANJYI010000003">
    <property type="protein sequence ID" value="KAK2655493.1"/>
    <property type="molecule type" value="Genomic_DNA"/>
</dbReference>
<feature type="domain" description="MULE transposase" evidence="1">
    <location>
        <begin position="17"/>
        <end position="106"/>
    </location>
</feature>
<dbReference type="Pfam" id="PF10551">
    <property type="entry name" value="MULE"/>
    <property type="match status" value="1"/>
</dbReference>
<keyword evidence="3" id="KW-1185">Reference proteome</keyword>
<accession>A0AAD9XAL2</accession>
<dbReference type="AlphaFoldDB" id="A0AAD9XAL2"/>
<gene>
    <name evidence="2" type="ORF">Ddye_008545</name>
</gene>
<organism evidence="2 3">
    <name type="scientific">Dipteronia dyeriana</name>
    <dbReference type="NCBI Taxonomy" id="168575"/>
    <lineage>
        <taxon>Eukaryota</taxon>
        <taxon>Viridiplantae</taxon>
        <taxon>Streptophyta</taxon>
        <taxon>Embryophyta</taxon>
        <taxon>Tracheophyta</taxon>
        <taxon>Spermatophyta</taxon>
        <taxon>Magnoliopsida</taxon>
        <taxon>eudicotyledons</taxon>
        <taxon>Gunneridae</taxon>
        <taxon>Pentapetalae</taxon>
        <taxon>rosids</taxon>
        <taxon>malvids</taxon>
        <taxon>Sapindales</taxon>
        <taxon>Sapindaceae</taxon>
        <taxon>Hippocastanoideae</taxon>
        <taxon>Acereae</taxon>
        <taxon>Dipteronia</taxon>
    </lineage>
</organism>
<evidence type="ECO:0000313" key="3">
    <source>
        <dbReference type="Proteomes" id="UP001280121"/>
    </source>
</evidence>
<dbReference type="PANTHER" id="PTHR31973:SF187">
    <property type="entry name" value="MUTATOR TRANSPOSASE MUDRA PROTEIN"/>
    <property type="match status" value="1"/>
</dbReference>
<sequence length="128" mass="14733">MSLGGSLRGFRRCMRPVIAVDGSQLKERFGGTMFVATVQDRNEQVYPFAFGYGDLSKWFLDCLKGSLGYIDYLVFISDRHANIEAGISKVFSHATHIICCWHFYKNIEKRFHRKDVSIILEKLARAYT</sequence>